<accession>A0A151I2A5</accession>
<gene>
    <name evidence="1" type="ORF">ALC53_08580</name>
</gene>
<dbReference type="EMBL" id="KQ976543">
    <property type="protein sequence ID" value="KYM81016.1"/>
    <property type="molecule type" value="Genomic_DNA"/>
</dbReference>
<organism evidence="1 2">
    <name type="scientific">Atta colombica</name>
    <dbReference type="NCBI Taxonomy" id="520822"/>
    <lineage>
        <taxon>Eukaryota</taxon>
        <taxon>Metazoa</taxon>
        <taxon>Ecdysozoa</taxon>
        <taxon>Arthropoda</taxon>
        <taxon>Hexapoda</taxon>
        <taxon>Insecta</taxon>
        <taxon>Pterygota</taxon>
        <taxon>Neoptera</taxon>
        <taxon>Endopterygota</taxon>
        <taxon>Hymenoptera</taxon>
        <taxon>Apocrita</taxon>
        <taxon>Aculeata</taxon>
        <taxon>Formicoidea</taxon>
        <taxon>Formicidae</taxon>
        <taxon>Myrmicinae</taxon>
        <taxon>Atta</taxon>
    </lineage>
</organism>
<proteinExistence type="predicted"/>
<keyword evidence="2" id="KW-1185">Reference proteome</keyword>
<protein>
    <submittedName>
        <fullName evidence="1">Uncharacterized protein</fullName>
    </submittedName>
</protein>
<dbReference type="AlphaFoldDB" id="A0A151I2A5"/>
<sequence length="93" mass="10678">EDGGGEELRGTRGRKGLRVLLRVYPVDFEPTIPFDVHTFVVVSSLSNDLISRENGRGREEDWRTVSRVRIVGCLTSETSEKYPRHDVRNNYTK</sequence>
<evidence type="ECO:0000313" key="2">
    <source>
        <dbReference type="Proteomes" id="UP000078540"/>
    </source>
</evidence>
<name>A0A151I2A5_9HYME</name>
<feature type="non-terminal residue" evidence="1">
    <location>
        <position position="1"/>
    </location>
</feature>
<dbReference type="Proteomes" id="UP000078540">
    <property type="component" value="Unassembled WGS sequence"/>
</dbReference>
<reference evidence="1 2" key="1">
    <citation type="submission" date="2015-09" db="EMBL/GenBank/DDBJ databases">
        <title>Atta colombica WGS genome.</title>
        <authorList>
            <person name="Nygaard S."/>
            <person name="Hu H."/>
            <person name="Boomsma J."/>
            <person name="Zhang G."/>
        </authorList>
    </citation>
    <scope>NUCLEOTIDE SEQUENCE [LARGE SCALE GENOMIC DNA]</scope>
    <source>
        <strain evidence="1">Treedump-2</strain>
        <tissue evidence="1">Whole body</tissue>
    </source>
</reference>
<evidence type="ECO:0000313" key="1">
    <source>
        <dbReference type="EMBL" id="KYM81016.1"/>
    </source>
</evidence>